<protein>
    <submittedName>
        <fullName evidence="8">NADH-quinone oxidoreductase subunit A</fullName>
    </submittedName>
</protein>
<sequence>MSDWLALAIVFLLILGLTLLAVYAIYLIAPQAPTEAKRRRYEAGNPPQGEAKSRLAMQYFGYVLMLVTLEPLIAVPVVYFAISPTSAASAIYLLVIVAVIVLASLYAYAHSKDIRKWILD</sequence>
<keyword evidence="3" id="KW-0813">Transport</keyword>
<keyword evidence="9" id="KW-1185">Reference proteome</keyword>
<evidence type="ECO:0000256" key="3">
    <source>
        <dbReference type="ARBA" id="ARBA00022448"/>
    </source>
</evidence>
<evidence type="ECO:0000313" key="8">
    <source>
        <dbReference type="EMBL" id="AEA13141.1"/>
    </source>
</evidence>
<keyword evidence="5 7" id="KW-1133">Transmembrane helix</keyword>
<dbReference type="GeneID" id="10361194"/>
<reference evidence="8 9" key="1">
    <citation type="journal article" date="2011" name="J. Bacteriol.">
        <title>Complete genome sequence of the thermoacidophilic crenarchaeon Thermoproteus uzoniensis 768-20.</title>
        <authorList>
            <person name="Mardanov A.V."/>
            <person name="Gumerov V.M."/>
            <person name="Beletsky A.V."/>
            <person name="Prokofeva M.I."/>
            <person name="Bonch-Osmolovskaya E.A."/>
            <person name="Ravin N.V."/>
            <person name="Skryabin K.G."/>
        </authorList>
    </citation>
    <scope>NUCLEOTIDE SEQUENCE [LARGE SCALE GENOMIC DNA]</scope>
    <source>
        <strain evidence="8 9">768-20</strain>
    </source>
</reference>
<dbReference type="AlphaFoldDB" id="F2L322"/>
<dbReference type="KEGG" id="tuz:TUZN_1675"/>
<feature type="transmembrane region" description="Helical" evidence="7">
    <location>
        <begin position="6"/>
        <end position="29"/>
    </location>
</feature>
<organism evidence="8 9">
    <name type="scientific">Thermoproteus uzoniensis (strain 768-20)</name>
    <dbReference type="NCBI Taxonomy" id="999630"/>
    <lineage>
        <taxon>Archaea</taxon>
        <taxon>Thermoproteota</taxon>
        <taxon>Thermoprotei</taxon>
        <taxon>Thermoproteales</taxon>
        <taxon>Thermoproteaceae</taxon>
        <taxon>Thermoproteus</taxon>
    </lineage>
</organism>
<dbReference type="PANTHER" id="PTHR11058">
    <property type="entry name" value="NADH-UBIQUINONE OXIDOREDUCTASE CHAIN 3"/>
    <property type="match status" value="1"/>
</dbReference>
<dbReference type="InterPro" id="IPR000440">
    <property type="entry name" value="NADH_UbQ/plastoQ_OxRdtase_su3"/>
</dbReference>
<keyword evidence="4 7" id="KW-0812">Transmembrane</keyword>
<feature type="transmembrane region" description="Helical" evidence="7">
    <location>
        <begin position="59"/>
        <end position="82"/>
    </location>
</feature>
<comment type="subcellular location">
    <subcellularLocation>
        <location evidence="1">Membrane</location>
    </subcellularLocation>
</comment>
<dbReference type="OrthoDB" id="51573at2157"/>
<evidence type="ECO:0000256" key="4">
    <source>
        <dbReference type="ARBA" id="ARBA00022692"/>
    </source>
</evidence>
<evidence type="ECO:0000256" key="5">
    <source>
        <dbReference type="ARBA" id="ARBA00022989"/>
    </source>
</evidence>
<evidence type="ECO:0000256" key="1">
    <source>
        <dbReference type="ARBA" id="ARBA00004370"/>
    </source>
</evidence>
<comment type="similarity">
    <text evidence="2">Belongs to the complex I subunit 3 family.</text>
</comment>
<gene>
    <name evidence="8" type="ordered locus">TUZN_1675</name>
</gene>
<dbReference type="eggNOG" id="arCOG01557">
    <property type="taxonomic scope" value="Archaea"/>
</dbReference>
<keyword evidence="6 7" id="KW-0472">Membrane</keyword>
<feature type="transmembrane region" description="Helical" evidence="7">
    <location>
        <begin position="88"/>
        <end position="109"/>
    </location>
</feature>
<dbReference type="Gene3D" id="1.20.58.1610">
    <property type="entry name" value="NADH:ubiquinone/plastoquinone oxidoreductase, chain 3"/>
    <property type="match status" value="1"/>
</dbReference>
<dbReference type="GO" id="GO:0008137">
    <property type="term" value="F:NADH dehydrogenase (ubiquinone) activity"/>
    <property type="evidence" value="ECO:0007669"/>
    <property type="project" value="InterPro"/>
</dbReference>
<evidence type="ECO:0000313" key="9">
    <source>
        <dbReference type="Proteomes" id="UP000008138"/>
    </source>
</evidence>
<proteinExistence type="inferred from homology"/>
<dbReference type="RefSeq" id="WP_013680476.1">
    <property type="nucleotide sequence ID" value="NC_015315.1"/>
</dbReference>
<evidence type="ECO:0000256" key="6">
    <source>
        <dbReference type="ARBA" id="ARBA00023136"/>
    </source>
</evidence>
<dbReference type="Pfam" id="PF00507">
    <property type="entry name" value="Oxidored_q4"/>
    <property type="match status" value="1"/>
</dbReference>
<dbReference type="STRING" id="999630.TUZN_1675"/>
<evidence type="ECO:0000256" key="7">
    <source>
        <dbReference type="SAM" id="Phobius"/>
    </source>
</evidence>
<reference key="2">
    <citation type="submission" date="2011-03" db="EMBL/GenBank/DDBJ databases">
        <title>Complete genome sequence of the thermoacidophilic crenarchaeon Thermoproteus uzoniensis 768-20.</title>
        <authorList>
            <person name="Mardanov A.V."/>
            <person name="Gumerov V.M."/>
            <person name="Beletsky A.V."/>
            <person name="Prokofeva M.I."/>
            <person name="Bonch-Osmolovskaya E.A."/>
            <person name="Ravin N.V."/>
            <person name="Skryabin K.G."/>
        </authorList>
    </citation>
    <scope>NUCLEOTIDE SEQUENCE</scope>
    <source>
        <strain>768-20</strain>
    </source>
</reference>
<dbReference type="PANTHER" id="PTHR11058:SF9">
    <property type="entry name" value="NADH-UBIQUINONE OXIDOREDUCTASE CHAIN 3"/>
    <property type="match status" value="1"/>
</dbReference>
<dbReference type="GO" id="GO:0030964">
    <property type="term" value="C:NADH dehydrogenase complex"/>
    <property type="evidence" value="ECO:0007669"/>
    <property type="project" value="TreeGrafter"/>
</dbReference>
<name>F2L322_THEU7</name>
<dbReference type="InterPro" id="IPR038430">
    <property type="entry name" value="NDAH_ubi_oxred_su3_sf"/>
</dbReference>
<dbReference type="HOGENOM" id="CLU_147805_1_0_2"/>
<evidence type="ECO:0000256" key="2">
    <source>
        <dbReference type="ARBA" id="ARBA00008472"/>
    </source>
</evidence>
<dbReference type="EMBL" id="CP002590">
    <property type="protein sequence ID" value="AEA13141.1"/>
    <property type="molecule type" value="Genomic_DNA"/>
</dbReference>
<accession>F2L322</accession>
<dbReference type="Proteomes" id="UP000008138">
    <property type="component" value="Chromosome"/>
</dbReference>